<dbReference type="EnsemblMetazoa" id="XM_022795506">
    <property type="protein sequence ID" value="XP_022651241"/>
    <property type="gene ID" value="LOC111246235"/>
</dbReference>
<evidence type="ECO:0000313" key="3">
    <source>
        <dbReference type="Proteomes" id="UP000594260"/>
    </source>
</evidence>
<dbReference type="Pfam" id="PF04910">
    <property type="entry name" value="Tcf25"/>
    <property type="match status" value="1"/>
</dbReference>
<name>A0A7M7JJ93_VARDE</name>
<evidence type="ECO:0000313" key="2">
    <source>
        <dbReference type="EnsemblMetazoa" id="XP_022651241"/>
    </source>
</evidence>
<feature type="compositionally biased region" description="Basic and acidic residues" evidence="1">
    <location>
        <begin position="682"/>
        <end position="691"/>
    </location>
</feature>
<feature type="compositionally biased region" description="Low complexity" evidence="1">
    <location>
        <begin position="631"/>
        <end position="652"/>
    </location>
</feature>
<accession>A0A7M7JJ93</accession>
<sequence length="691" mass="78364">MSNRHLKRLEQQNDIKGIVIPPIDKKLSNEDDLAAKPQKTSIFQLLANESNGEDDEVEATALLVPPSSSKDDSDTDRSDKGGEQGKSPDRTELYSTGGGKGKNRKKRRNRKNKSGCKTEEVARVDDKHELEKELKCAEHQSRPAKSDTAVRVDHVLKSALSFHVKRLNPERELRLKFGAAVLREERHQQQPQLPRGAGKRLVSGAMRSLLIPDAAYHFLVMQGRKIGGIVMEPVPDRVGYFEYKFSPHYWRTQAEFMLLVNSFNQDDILGMLQRISDHVDTLLQVATICRTNEEKTPASKFVEQAIFVMEKAFHSAFDLKSGNCRLDYRAKPNRPLFIALFQHAYYLSERGCPQTALEFCKVLLSLDPEHDPLAVLLIIDHYALRAQEDEWLVHFFETFQRAGRNLDQFVNFAYSIALSQFRLKRYDEADRLLIKALTNFPQVLKAITDKNSIIMDKKIASIFDKHYPYDVTVHLYAERCAWMYREPEILRWMERITTKMVDSGIRIASVDTPHRPRRNILRHITQSHVPGVTIIGQYLSNIEDRQPIYDFDPFPPKDAYGDLSPELLSIAPDNMLSESTLANFLNSLHPSWTGQDENGDNNGANNVMEGVSNLVDAVLNLMSNITGGNGPQQNDNNNEDNNANRRAAVERGAQGGPPDLELNERPDQDNINGAGGESDDQQQSRDDPPQR</sequence>
<dbReference type="OMA" id="HAYLWEV"/>
<evidence type="ECO:0000256" key="1">
    <source>
        <dbReference type="SAM" id="MobiDB-lite"/>
    </source>
</evidence>
<dbReference type="SUPFAM" id="SSF48452">
    <property type="entry name" value="TPR-like"/>
    <property type="match status" value="1"/>
</dbReference>
<reference evidence="2" key="1">
    <citation type="submission" date="2021-01" db="UniProtKB">
        <authorList>
            <consortium name="EnsemblMetazoa"/>
        </authorList>
    </citation>
    <scope>IDENTIFICATION</scope>
</reference>
<dbReference type="CTD" id="38897"/>
<evidence type="ECO:0008006" key="4">
    <source>
        <dbReference type="Google" id="ProtNLM"/>
    </source>
</evidence>
<dbReference type="Proteomes" id="UP000594260">
    <property type="component" value="Unplaced"/>
</dbReference>
<protein>
    <recommendedName>
        <fullName evidence="4">Transcription factor 25</fullName>
    </recommendedName>
</protein>
<feature type="region of interest" description="Disordered" evidence="1">
    <location>
        <begin position="47"/>
        <end position="120"/>
    </location>
</feature>
<dbReference type="KEGG" id="vde:111246235"/>
<dbReference type="InterPro" id="IPR011990">
    <property type="entry name" value="TPR-like_helical_dom_sf"/>
</dbReference>
<feature type="compositionally biased region" description="Basic residues" evidence="1">
    <location>
        <begin position="101"/>
        <end position="114"/>
    </location>
</feature>
<dbReference type="InterPro" id="IPR006994">
    <property type="entry name" value="TCF25/Rqc1"/>
</dbReference>
<dbReference type="PANTHER" id="PTHR22684">
    <property type="entry name" value="NULP1-RELATED"/>
    <property type="match status" value="1"/>
</dbReference>
<dbReference type="FunCoup" id="A0A7M7JJ93">
    <property type="interactions" value="2176"/>
</dbReference>
<dbReference type="GO" id="GO:1990112">
    <property type="term" value="C:RQC complex"/>
    <property type="evidence" value="ECO:0007669"/>
    <property type="project" value="TreeGrafter"/>
</dbReference>
<feature type="compositionally biased region" description="Basic and acidic residues" evidence="1">
    <location>
        <begin position="69"/>
        <end position="92"/>
    </location>
</feature>
<dbReference type="GeneID" id="111246235"/>
<proteinExistence type="predicted"/>
<dbReference type="RefSeq" id="XP_022651241.1">
    <property type="nucleotide sequence ID" value="XM_022795506.1"/>
</dbReference>
<keyword evidence="3" id="KW-1185">Reference proteome</keyword>
<dbReference type="PANTHER" id="PTHR22684:SF0">
    <property type="entry name" value="RIBOSOME QUALITY CONTROL COMPLEX SUBUNIT TCF25"/>
    <property type="match status" value="1"/>
</dbReference>
<feature type="region of interest" description="Disordered" evidence="1">
    <location>
        <begin position="623"/>
        <end position="691"/>
    </location>
</feature>
<dbReference type="OrthoDB" id="205993at2759"/>
<dbReference type="InParanoid" id="A0A7M7JJ93"/>
<feature type="region of interest" description="Disordered" evidence="1">
    <location>
        <begin position="1"/>
        <end position="24"/>
    </location>
</feature>
<dbReference type="AlphaFoldDB" id="A0A7M7JJ93"/>
<organism evidence="2 3">
    <name type="scientific">Varroa destructor</name>
    <name type="common">Honeybee mite</name>
    <dbReference type="NCBI Taxonomy" id="109461"/>
    <lineage>
        <taxon>Eukaryota</taxon>
        <taxon>Metazoa</taxon>
        <taxon>Ecdysozoa</taxon>
        <taxon>Arthropoda</taxon>
        <taxon>Chelicerata</taxon>
        <taxon>Arachnida</taxon>
        <taxon>Acari</taxon>
        <taxon>Parasitiformes</taxon>
        <taxon>Mesostigmata</taxon>
        <taxon>Gamasina</taxon>
        <taxon>Dermanyssoidea</taxon>
        <taxon>Varroidae</taxon>
        <taxon>Varroa</taxon>
    </lineage>
</organism>
<dbReference type="Gene3D" id="1.25.40.10">
    <property type="entry name" value="Tetratricopeptide repeat domain"/>
    <property type="match status" value="1"/>
</dbReference>